<dbReference type="PANTHER" id="PTHR31435:SF10">
    <property type="entry name" value="BSR4717 PROTEIN"/>
    <property type="match status" value="1"/>
</dbReference>
<dbReference type="CDD" id="cd04301">
    <property type="entry name" value="NAT_SF"/>
    <property type="match status" value="1"/>
</dbReference>
<organism evidence="3 4">
    <name type="scientific">Pedobacter lusitanus</name>
    <dbReference type="NCBI Taxonomy" id="1503925"/>
    <lineage>
        <taxon>Bacteria</taxon>
        <taxon>Pseudomonadati</taxon>
        <taxon>Bacteroidota</taxon>
        <taxon>Sphingobacteriia</taxon>
        <taxon>Sphingobacteriales</taxon>
        <taxon>Sphingobacteriaceae</taxon>
        <taxon>Pedobacter</taxon>
    </lineage>
</organism>
<dbReference type="SUPFAM" id="SSF55729">
    <property type="entry name" value="Acyl-CoA N-acyltransferases (Nat)"/>
    <property type="match status" value="1"/>
</dbReference>
<dbReference type="Pfam" id="PF14542">
    <property type="entry name" value="Acetyltransf_CG"/>
    <property type="match status" value="1"/>
</dbReference>
<dbReference type="PANTHER" id="PTHR31435">
    <property type="entry name" value="PROTEIN NATD1"/>
    <property type="match status" value="1"/>
</dbReference>
<dbReference type="OrthoDB" id="9793389at2"/>
<evidence type="ECO:0000313" key="4">
    <source>
        <dbReference type="Proteomes" id="UP000032049"/>
    </source>
</evidence>
<dbReference type="RefSeq" id="WP_041881069.1">
    <property type="nucleotide sequence ID" value="NZ_CP157278.1"/>
</dbReference>
<keyword evidence="3" id="KW-0808">Transferase</keyword>
<dbReference type="InterPro" id="IPR045057">
    <property type="entry name" value="Gcn5-rel_NAT"/>
</dbReference>
<sequence>MNIEQFNDEKKGSFKAIENDKVAGEMTYVWAGPGKIIIDHTEVNPDFSGKGVGKKLVLEAVKYARDNKVKILPLCPFAKSVFDKNPDLQDVLF</sequence>
<dbReference type="AlphaFoldDB" id="A0A0D0F784"/>
<evidence type="ECO:0000313" key="3">
    <source>
        <dbReference type="EMBL" id="KIO77493.1"/>
    </source>
</evidence>
<evidence type="ECO:0000259" key="1">
    <source>
        <dbReference type="PROSITE" id="PS51186"/>
    </source>
</evidence>
<dbReference type="Gene3D" id="3.40.630.30">
    <property type="match status" value="1"/>
</dbReference>
<dbReference type="InterPro" id="IPR016181">
    <property type="entry name" value="Acyl_CoA_acyltransferase"/>
</dbReference>
<evidence type="ECO:0000259" key="2">
    <source>
        <dbReference type="PROSITE" id="PS51729"/>
    </source>
</evidence>
<feature type="domain" description="N-acetyltransferase" evidence="1">
    <location>
        <begin position="1"/>
        <end position="93"/>
    </location>
</feature>
<gene>
    <name evidence="3" type="ORF">TH53_09520</name>
</gene>
<dbReference type="EMBL" id="JXRA01000034">
    <property type="protein sequence ID" value="KIO77493.1"/>
    <property type="molecule type" value="Genomic_DNA"/>
</dbReference>
<dbReference type="InterPro" id="IPR000182">
    <property type="entry name" value="GNAT_dom"/>
</dbReference>
<dbReference type="InterPro" id="IPR031165">
    <property type="entry name" value="GNAT_YJDJ"/>
</dbReference>
<proteinExistence type="predicted"/>
<protein>
    <submittedName>
        <fullName evidence="3">GNAT family acetyltransferase</fullName>
    </submittedName>
</protein>
<dbReference type="PROSITE" id="PS51729">
    <property type="entry name" value="GNAT_YJDJ"/>
    <property type="match status" value="1"/>
</dbReference>
<reference evidence="3 4" key="1">
    <citation type="submission" date="2015-01" db="EMBL/GenBank/DDBJ databases">
        <title>Draft genome sequence of Pedobacter sp. NL19 isolated from sludge of an effluent treatment pond in an abandoned uranium mine.</title>
        <authorList>
            <person name="Santos T."/>
            <person name="Caetano T."/>
            <person name="Covas C."/>
            <person name="Cruz A."/>
            <person name="Mendo S."/>
        </authorList>
    </citation>
    <scope>NUCLEOTIDE SEQUENCE [LARGE SCALE GENOMIC DNA]</scope>
    <source>
        <strain evidence="3 4">NL19</strain>
    </source>
</reference>
<dbReference type="GO" id="GO:0016747">
    <property type="term" value="F:acyltransferase activity, transferring groups other than amino-acyl groups"/>
    <property type="evidence" value="ECO:0007669"/>
    <property type="project" value="InterPro"/>
</dbReference>
<dbReference type="PROSITE" id="PS51186">
    <property type="entry name" value="GNAT"/>
    <property type="match status" value="1"/>
</dbReference>
<comment type="caution">
    <text evidence="3">The sequence shown here is derived from an EMBL/GenBank/DDBJ whole genome shotgun (WGS) entry which is preliminary data.</text>
</comment>
<dbReference type="STRING" id="1503925.TH53_09520"/>
<name>A0A0D0F784_9SPHI</name>
<feature type="domain" description="N-acetyltransferase" evidence="2">
    <location>
        <begin position="6"/>
        <end position="93"/>
    </location>
</feature>
<accession>A0A0D0F784</accession>
<dbReference type="Proteomes" id="UP000032049">
    <property type="component" value="Unassembled WGS sequence"/>
</dbReference>
<keyword evidence="4" id="KW-1185">Reference proteome</keyword>